<comment type="caution">
    <text evidence="7">The sequence shown here is derived from an EMBL/GenBank/DDBJ whole genome shotgun (WGS) entry which is preliminary data.</text>
</comment>
<dbReference type="Pfam" id="PF00496">
    <property type="entry name" value="SBP_bac_5"/>
    <property type="match status" value="1"/>
</dbReference>
<dbReference type="PROSITE" id="PS51257">
    <property type="entry name" value="PROKAR_LIPOPROTEIN"/>
    <property type="match status" value="1"/>
</dbReference>
<organism evidence="7 8">
    <name type="scientific">Terrabacter terrae</name>
    <dbReference type="NCBI Taxonomy" id="318434"/>
    <lineage>
        <taxon>Bacteria</taxon>
        <taxon>Bacillati</taxon>
        <taxon>Actinomycetota</taxon>
        <taxon>Actinomycetes</taxon>
        <taxon>Micrococcales</taxon>
        <taxon>Intrasporangiaceae</taxon>
        <taxon>Terrabacter</taxon>
    </lineage>
</organism>
<name>A0ABN2TXA8_9MICO</name>
<evidence type="ECO:0000256" key="3">
    <source>
        <dbReference type="ARBA" id="ARBA00022448"/>
    </source>
</evidence>
<dbReference type="InterPro" id="IPR030678">
    <property type="entry name" value="Peptide/Ni-bd"/>
</dbReference>
<dbReference type="Proteomes" id="UP001501285">
    <property type="component" value="Unassembled WGS sequence"/>
</dbReference>
<feature type="signal peptide" evidence="5">
    <location>
        <begin position="1"/>
        <end position="24"/>
    </location>
</feature>
<accession>A0ABN2TXA8</accession>
<evidence type="ECO:0000259" key="6">
    <source>
        <dbReference type="Pfam" id="PF00496"/>
    </source>
</evidence>
<protein>
    <submittedName>
        <fullName evidence="7">ABC transporter substrate-binding protein</fullName>
    </submittedName>
</protein>
<dbReference type="EMBL" id="BAAANB010000003">
    <property type="protein sequence ID" value="GAA2024084.1"/>
    <property type="molecule type" value="Genomic_DNA"/>
</dbReference>
<dbReference type="InterPro" id="IPR039424">
    <property type="entry name" value="SBP_5"/>
</dbReference>
<dbReference type="CDD" id="cd08494">
    <property type="entry name" value="PBP2_NikA_DppA_OppA_like_6"/>
    <property type="match status" value="1"/>
</dbReference>
<keyword evidence="4 5" id="KW-0732">Signal</keyword>
<evidence type="ECO:0000313" key="7">
    <source>
        <dbReference type="EMBL" id="GAA2024084.1"/>
    </source>
</evidence>
<proteinExistence type="inferred from homology"/>
<comment type="similarity">
    <text evidence="2">Belongs to the bacterial solute-binding protein 5 family.</text>
</comment>
<keyword evidence="3" id="KW-0813">Transport</keyword>
<dbReference type="SUPFAM" id="SSF53850">
    <property type="entry name" value="Periplasmic binding protein-like II"/>
    <property type="match status" value="1"/>
</dbReference>
<dbReference type="PIRSF" id="PIRSF002741">
    <property type="entry name" value="MppA"/>
    <property type="match status" value="1"/>
</dbReference>
<evidence type="ECO:0000256" key="2">
    <source>
        <dbReference type="ARBA" id="ARBA00005695"/>
    </source>
</evidence>
<evidence type="ECO:0000256" key="4">
    <source>
        <dbReference type="ARBA" id="ARBA00022729"/>
    </source>
</evidence>
<dbReference type="Gene3D" id="3.40.190.10">
    <property type="entry name" value="Periplasmic binding protein-like II"/>
    <property type="match status" value="1"/>
</dbReference>
<gene>
    <name evidence="7" type="ORF">GCM10009740_11860</name>
</gene>
<dbReference type="PANTHER" id="PTHR30290:SF10">
    <property type="entry name" value="PERIPLASMIC OLIGOPEPTIDE-BINDING PROTEIN-RELATED"/>
    <property type="match status" value="1"/>
</dbReference>
<keyword evidence="8" id="KW-1185">Reference proteome</keyword>
<dbReference type="RefSeq" id="WP_343988995.1">
    <property type="nucleotide sequence ID" value="NZ_BAAANB010000003.1"/>
</dbReference>
<dbReference type="PANTHER" id="PTHR30290">
    <property type="entry name" value="PERIPLASMIC BINDING COMPONENT OF ABC TRANSPORTER"/>
    <property type="match status" value="1"/>
</dbReference>
<evidence type="ECO:0000256" key="1">
    <source>
        <dbReference type="ARBA" id="ARBA00004196"/>
    </source>
</evidence>
<feature type="domain" description="Solute-binding protein family 5" evidence="6">
    <location>
        <begin position="91"/>
        <end position="422"/>
    </location>
</feature>
<reference evidence="7 8" key="1">
    <citation type="journal article" date="2019" name="Int. J. Syst. Evol. Microbiol.">
        <title>The Global Catalogue of Microorganisms (GCM) 10K type strain sequencing project: providing services to taxonomists for standard genome sequencing and annotation.</title>
        <authorList>
            <consortium name="The Broad Institute Genomics Platform"/>
            <consortium name="The Broad Institute Genome Sequencing Center for Infectious Disease"/>
            <person name="Wu L."/>
            <person name="Ma J."/>
        </authorList>
    </citation>
    <scope>NUCLEOTIDE SEQUENCE [LARGE SCALE GENOMIC DNA]</scope>
    <source>
        <strain evidence="7 8">JCM 14283</strain>
    </source>
</reference>
<dbReference type="Gene3D" id="3.10.105.10">
    <property type="entry name" value="Dipeptide-binding Protein, Domain 3"/>
    <property type="match status" value="1"/>
</dbReference>
<dbReference type="InterPro" id="IPR000914">
    <property type="entry name" value="SBP_5_dom"/>
</dbReference>
<comment type="subcellular location">
    <subcellularLocation>
        <location evidence="1">Cell envelope</location>
    </subcellularLocation>
</comment>
<sequence>MKHTRIGTAASATLLLALTTACSAGSGTSGAAGSGGSGGAGGAGGDTSLSVGLVAEPASLDFTKQDGAAIPQALLDNVYETLVKVDQQGDLKPSLAKSWTVSPDRRTYTFDLVDNAKFTDGQPFTAKDAVYSINQVKKAWTISLKAAMDVVQEAKALSDTKLQVTLSKPSNDWLYRMSTRIGAMMTEKETADLATKPVGTGPYVFDQWRRGDSITLKANPSYWGKKPYFQQVTLKYFKDPTALNNALLTKTINVIGTVQAPESLAQFQGNDAYEIVEGTTNGEVLLSMNNGKAPFNNLKVRQAVRYAIDHKALLDTCWAGHGTLVGSFVPPTDPWYEDLTGLYPHDLAKAKALVTETNAGATPVRLRIPSLPYAVSCGQVVKSQLEQAGFKVQLDQLEFPAVWLQTVFTNADYDMSIVAHVEPRDLPAVFGNPKYYTRYDNKQLQADLAAADSGTPEQQVTLMKKAARELSQDAAGDVLFVLPNLMVAEKGITGLPKNAITESFELADLARS</sequence>
<evidence type="ECO:0000313" key="8">
    <source>
        <dbReference type="Proteomes" id="UP001501285"/>
    </source>
</evidence>
<feature type="chain" id="PRO_5046220241" evidence="5">
    <location>
        <begin position="25"/>
        <end position="512"/>
    </location>
</feature>
<evidence type="ECO:0000256" key="5">
    <source>
        <dbReference type="SAM" id="SignalP"/>
    </source>
</evidence>